<keyword evidence="2" id="KW-0408">Iron</keyword>
<organism evidence="3 4">
    <name type="scientific">Streptomyces millisiae</name>
    <dbReference type="NCBI Taxonomy" id="3075542"/>
    <lineage>
        <taxon>Bacteria</taxon>
        <taxon>Bacillati</taxon>
        <taxon>Actinomycetota</taxon>
        <taxon>Actinomycetes</taxon>
        <taxon>Kitasatosporales</taxon>
        <taxon>Streptomycetaceae</taxon>
        <taxon>Streptomyces</taxon>
    </lineage>
</organism>
<keyword evidence="2" id="KW-0479">Metal-binding</keyword>
<comment type="caution">
    <text evidence="3">The sequence shown here is derived from an EMBL/GenBank/DDBJ whole genome shotgun (WGS) entry which is preliminary data.</text>
</comment>
<dbReference type="SUPFAM" id="SSF48264">
    <property type="entry name" value="Cytochrome P450"/>
    <property type="match status" value="1"/>
</dbReference>
<accession>A0ABU2LHX2</accession>
<keyword evidence="2" id="KW-0349">Heme</keyword>
<evidence type="ECO:0000256" key="1">
    <source>
        <dbReference type="ARBA" id="ARBA00010617"/>
    </source>
</evidence>
<reference evidence="4" key="1">
    <citation type="submission" date="2023-07" db="EMBL/GenBank/DDBJ databases">
        <title>30 novel species of actinomycetes from the DSMZ collection.</title>
        <authorList>
            <person name="Nouioui I."/>
        </authorList>
    </citation>
    <scope>NUCLEOTIDE SEQUENCE [LARGE SCALE GENOMIC DNA]</scope>
    <source>
        <strain evidence="4">DSM 44918</strain>
    </source>
</reference>
<proteinExistence type="inferred from homology"/>
<comment type="similarity">
    <text evidence="1 2">Belongs to the cytochrome P450 family.</text>
</comment>
<keyword evidence="4" id="KW-1185">Reference proteome</keyword>
<evidence type="ECO:0000313" key="4">
    <source>
        <dbReference type="Proteomes" id="UP001183420"/>
    </source>
</evidence>
<dbReference type="InterPro" id="IPR036396">
    <property type="entry name" value="Cyt_P450_sf"/>
</dbReference>
<dbReference type="InterPro" id="IPR017972">
    <property type="entry name" value="Cyt_P450_CS"/>
</dbReference>
<dbReference type="Pfam" id="PF00067">
    <property type="entry name" value="p450"/>
    <property type="match status" value="1"/>
</dbReference>
<protein>
    <submittedName>
        <fullName evidence="3">Cytochrome P450</fullName>
    </submittedName>
</protein>
<dbReference type="RefSeq" id="WP_311595034.1">
    <property type="nucleotide sequence ID" value="NZ_JAVREM010000002.1"/>
</dbReference>
<dbReference type="EMBL" id="JAVREM010000002">
    <property type="protein sequence ID" value="MDT0317186.1"/>
    <property type="molecule type" value="Genomic_DNA"/>
</dbReference>
<dbReference type="Proteomes" id="UP001183420">
    <property type="component" value="Unassembled WGS sequence"/>
</dbReference>
<dbReference type="PANTHER" id="PTHR46696">
    <property type="entry name" value="P450, PUTATIVE (EUROFUNG)-RELATED"/>
    <property type="match status" value="1"/>
</dbReference>
<dbReference type="PROSITE" id="PS00086">
    <property type="entry name" value="CYTOCHROME_P450"/>
    <property type="match status" value="1"/>
</dbReference>
<keyword evidence="2" id="KW-0503">Monooxygenase</keyword>
<dbReference type="Gene3D" id="1.10.630.10">
    <property type="entry name" value="Cytochrome P450"/>
    <property type="match status" value="1"/>
</dbReference>
<sequence length="407" mass="45769">MTAITIDLTDLEYRLNPWPTYEVLRDQAPVHHVPGGTAAGEDLYVISRYDDVSNTLRDKKTFSNQVITDERFNVPVLVNRDAPEHTRLRRNANRAFNAKLVRNLGSWVQTVIDEVLADALAGDRVEWVEAFTTTLPLRVVSDMLGIPRDRKDDFRRWTQAVMNMFAVAAGMDPDEVPGFLEDLLEFGNYMGELAQERKGKPNRGDILGALVEEHEAGQLSQDELTIMAWSFIAAGYETTMNLLGGGLRMLLTDPALAKRLTTEPDRTEDFIEEYLRVYSPIQWTLRRPTEDTELHGVRIPQGALVHVVIGAANRDPRRFPAPDAFDIDRDNKSEHLAFGAGPHFCPGSALARLLAGLAFRSYYPVLDRLSIDPEDPPRLRTQQGAYGLARMSLLVSRGPDDRKDRTS</sequence>
<gene>
    <name evidence="3" type="ORF">RNC47_02400</name>
</gene>
<evidence type="ECO:0000313" key="3">
    <source>
        <dbReference type="EMBL" id="MDT0317186.1"/>
    </source>
</evidence>
<dbReference type="InterPro" id="IPR002397">
    <property type="entry name" value="Cyt_P450_B"/>
</dbReference>
<evidence type="ECO:0000256" key="2">
    <source>
        <dbReference type="RuleBase" id="RU000461"/>
    </source>
</evidence>
<dbReference type="PANTHER" id="PTHR46696:SF1">
    <property type="entry name" value="CYTOCHROME P450 YJIB-RELATED"/>
    <property type="match status" value="1"/>
</dbReference>
<dbReference type="InterPro" id="IPR001128">
    <property type="entry name" value="Cyt_P450"/>
</dbReference>
<name>A0ABU2LHX2_9ACTN</name>
<keyword evidence="2" id="KW-0560">Oxidoreductase</keyword>
<dbReference type="PRINTS" id="PR00359">
    <property type="entry name" value="BP450"/>
</dbReference>